<keyword evidence="1 10" id="KW-0963">Cytoplasm</keyword>
<dbReference type="Pfam" id="PF08245">
    <property type="entry name" value="Mur_ligase_M"/>
    <property type="match status" value="1"/>
</dbReference>
<evidence type="ECO:0000256" key="8">
    <source>
        <dbReference type="ARBA" id="ARBA00023306"/>
    </source>
</evidence>
<dbReference type="GO" id="GO:0047480">
    <property type="term" value="F:UDP-N-acetylmuramoyl-tripeptide-D-alanyl-D-alanine ligase activity"/>
    <property type="evidence" value="ECO:0007669"/>
    <property type="project" value="UniProtKB-UniRule"/>
</dbReference>
<dbReference type="SUPFAM" id="SSF53623">
    <property type="entry name" value="MurD-like peptide ligases, catalytic domain"/>
    <property type="match status" value="1"/>
</dbReference>
<dbReference type="PANTHER" id="PTHR43024">
    <property type="entry name" value="UDP-N-ACETYLMURAMOYL-TRIPEPTIDE--D-ALANYL-D-ALANINE LIGASE"/>
    <property type="match status" value="1"/>
</dbReference>
<dbReference type="Gene3D" id="3.40.1390.10">
    <property type="entry name" value="MurE/MurF, N-terminal domain"/>
    <property type="match status" value="1"/>
</dbReference>
<proteinExistence type="inferred from homology"/>
<dbReference type="InterPro" id="IPR013221">
    <property type="entry name" value="Mur_ligase_cen"/>
</dbReference>
<dbReference type="PANTHER" id="PTHR43024:SF1">
    <property type="entry name" value="UDP-N-ACETYLMURAMOYL-TRIPEPTIDE--D-ALANYL-D-ALANINE LIGASE"/>
    <property type="match status" value="1"/>
</dbReference>
<dbReference type="SUPFAM" id="SSF63418">
    <property type="entry name" value="MurE/MurF N-terminal domain"/>
    <property type="match status" value="1"/>
</dbReference>
<evidence type="ECO:0000259" key="14">
    <source>
        <dbReference type="Pfam" id="PF08245"/>
    </source>
</evidence>
<dbReference type="InterPro" id="IPR036565">
    <property type="entry name" value="Mur-like_cat_sf"/>
</dbReference>
<dbReference type="AlphaFoldDB" id="A0A8J7KW56"/>
<dbReference type="GO" id="GO:0005737">
    <property type="term" value="C:cytoplasm"/>
    <property type="evidence" value="ECO:0007669"/>
    <property type="project" value="UniProtKB-SubCell"/>
</dbReference>
<dbReference type="UniPathway" id="UPA00219"/>
<evidence type="ECO:0000256" key="1">
    <source>
        <dbReference type="ARBA" id="ARBA00022490"/>
    </source>
</evidence>
<protein>
    <recommendedName>
        <fullName evidence="10 11">UDP-N-acetylmuramoyl-tripeptide--D-alanyl-D-alanine ligase</fullName>
        <ecNumber evidence="10 11">6.3.2.10</ecNumber>
    </recommendedName>
    <alternativeName>
        <fullName evidence="10">D-alanyl-D-alanine-adding enzyme</fullName>
    </alternativeName>
</protein>
<feature type="domain" description="Mur ligase N-terminal catalytic" evidence="12">
    <location>
        <begin position="27"/>
        <end position="78"/>
    </location>
</feature>
<accession>A0A8J7KW56</accession>
<evidence type="ECO:0000256" key="4">
    <source>
        <dbReference type="ARBA" id="ARBA00022741"/>
    </source>
</evidence>
<evidence type="ECO:0000256" key="7">
    <source>
        <dbReference type="ARBA" id="ARBA00022984"/>
    </source>
</evidence>
<evidence type="ECO:0000256" key="6">
    <source>
        <dbReference type="ARBA" id="ARBA00022960"/>
    </source>
</evidence>
<evidence type="ECO:0000256" key="2">
    <source>
        <dbReference type="ARBA" id="ARBA00022598"/>
    </source>
</evidence>
<dbReference type="EMBL" id="JAEAGR010000002">
    <property type="protein sequence ID" value="MBH1939972.1"/>
    <property type="molecule type" value="Genomic_DNA"/>
</dbReference>
<keyword evidence="16" id="KW-1185">Reference proteome</keyword>
<evidence type="ECO:0000256" key="11">
    <source>
        <dbReference type="RuleBase" id="RU004136"/>
    </source>
</evidence>
<comment type="similarity">
    <text evidence="10">Belongs to the MurCDEF family. MurF subfamily.</text>
</comment>
<dbReference type="HAMAP" id="MF_02019">
    <property type="entry name" value="MurF"/>
    <property type="match status" value="1"/>
</dbReference>
<dbReference type="InterPro" id="IPR035911">
    <property type="entry name" value="MurE/MurF_N"/>
</dbReference>
<keyword evidence="9 10" id="KW-0961">Cell wall biogenesis/degradation</keyword>
<evidence type="ECO:0000256" key="5">
    <source>
        <dbReference type="ARBA" id="ARBA00022840"/>
    </source>
</evidence>
<dbReference type="NCBIfam" id="TIGR01143">
    <property type="entry name" value="murF"/>
    <property type="match status" value="1"/>
</dbReference>
<dbReference type="InterPro" id="IPR000713">
    <property type="entry name" value="Mur_ligase_N"/>
</dbReference>
<dbReference type="SUPFAM" id="SSF53244">
    <property type="entry name" value="MurD-like peptide ligases, peptide-binding domain"/>
    <property type="match status" value="1"/>
</dbReference>
<comment type="pathway">
    <text evidence="10 11">Cell wall biogenesis; peptidoglycan biosynthesis.</text>
</comment>
<evidence type="ECO:0000256" key="9">
    <source>
        <dbReference type="ARBA" id="ARBA00023316"/>
    </source>
</evidence>
<dbReference type="Gene3D" id="3.40.1190.10">
    <property type="entry name" value="Mur-like, catalytic domain"/>
    <property type="match status" value="1"/>
</dbReference>
<keyword evidence="7 10" id="KW-0573">Peptidoglycan synthesis</keyword>
<dbReference type="InterPro" id="IPR004101">
    <property type="entry name" value="Mur_ligase_C"/>
</dbReference>
<reference evidence="15" key="1">
    <citation type="submission" date="2020-12" db="EMBL/GenBank/DDBJ databases">
        <title>M. sibirica DSM 26468T genome.</title>
        <authorList>
            <person name="Thieme N."/>
            <person name="Rettenmaier R."/>
            <person name="Zverlov V."/>
            <person name="Liebl W."/>
        </authorList>
    </citation>
    <scope>NUCLEOTIDE SEQUENCE</scope>
    <source>
        <strain evidence="15">DSM 26468</strain>
    </source>
</reference>
<gene>
    <name evidence="10" type="primary">murF</name>
    <name evidence="15" type="ORF">I5677_03560</name>
</gene>
<dbReference type="InterPro" id="IPR036615">
    <property type="entry name" value="Mur_ligase_C_dom_sf"/>
</dbReference>
<dbReference type="GO" id="GO:0009252">
    <property type="term" value="P:peptidoglycan biosynthetic process"/>
    <property type="evidence" value="ECO:0007669"/>
    <property type="project" value="UniProtKB-UniRule"/>
</dbReference>
<feature type="binding site" evidence="10">
    <location>
        <begin position="112"/>
        <end position="118"/>
    </location>
    <ligand>
        <name>ATP</name>
        <dbReference type="ChEBI" id="CHEBI:30616"/>
    </ligand>
</feature>
<dbReference type="EC" id="6.3.2.10" evidence="10 11"/>
<name>A0A8J7KW56_9FIRM</name>
<keyword evidence="5 10" id="KW-0067">ATP-binding</keyword>
<keyword evidence="2 10" id="KW-0436">Ligase</keyword>
<comment type="function">
    <text evidence="10 11">Involved in cell wall formation. Catalyzes the final step in the synthesis of UDP-N-acetylmuramoyl-pentapeptide, the precursor of murein.</text>
</comment>
<evidence type="ECO:0000256" key="3">
    <source>
        <dbReference type="ARBA" id="ARBA00022618"/>
    </source>
</evidence>
<dbReference type="GO" id="GO:0005524">
    <property type="term" value="F:ATP binding"/>
    <property type="evidence" value="ECO:0007669"/>
    <property type="project" value="UniProtKB-UniRule"/>
</dbReference>
<dbReference type="Pfam" id="PF01225">
    <property type="entry name" value="Mur_ligase"/>
    <property type="match status" value="1"/>
</dbReference>
<evidence type="ECO:0000259" key="13">
    <source>
        <dbReference type="Pfam" id="PF02875"/>
    </source>
</evidence>
<dbReference type="Proteomes" id="UP000623269">
    <property type="component" value="Unassembled WGS sequence"/>
</dbReference>
<dbReference type="GO" id="GO:0051301">
    <property type="term" value="P:cell division"/>
    <property type="evidence" value="ECO:0007669"/>
    <property type="project" value="UniProtKB-KW"/>
</dbReference>
<keyword evidence="8 10" id="KW-0131">Cell cycle</keyword>
<feature type="domain" description="Mur ligase C-terminal" evidence="13">
    <location>
        <begin position="319"/>
        <end position="440"/>
    </location>
</feature>
<keyword evidence="6 10" id="KW-0133">Cell shape</keyword>
<evidence type="ECO:0000259" key="12">
    <source>
        <dbReference type="Pfam" id="PF01225"/>
    </source>
</evidence>
<evidence type="ECO:0000256" key="10">
    <source>
        <dbReference type="HAMAP-Rule" id="MF_02019"/>
    </source>
</evidence>
<comment type="subcellular location">
    <subcellularLocation>
        <location evidence="10 11">Cytoplasm</location>
    </subcellularLocation>
</comment>
<evidence type="ECO:0000313" key="16">
    <source>
        <dbReference type="Proteomes" id="UP000623269"/>
    </source>
</evidence>
<evidence type="ECO:0000313" key="15">
    <source>
        <dbReference type="EMBL" id="MBH1939972.1"/>
    </source>
</evidence>
<feature type="domain" description="Mur ligase central" evidence="14">
    <location>
        <begin position="110"/>
        <end position="296"/>
    </location>
</feature>
<dbReference type="InterPro" id="IPR051046">
    <property type="entry name" value="MurCDEF_CellWall_CoF430Synth"/>
</dbReference>
<organism evidence="15 16">
    <name type="scientific">Mobilitalea sibirica</name>
    <dbReference type="NCBI Taxonomy" id="1462919"/>
    <lineage>
        <taxon>Bacteria</taxon>
        <taxon>Bacillati</taxon>
        <taxon>Bacillota</taxon>
        <taxon>Clostridia</taxon>
        <taxon>Lachnospirales</taxon>
        <taxon>Lachnospiraceae</taxon>
        <taxon>Mobilitalea</taxon>
    </lineage>
</organism>
<keyword evidence="4 10" id="KW-0547">Nucleotide-binding</keyword>
<keyword evidence="3 10" id="KW-0132">Cell division</keyword>
<comment type="caution">
    <text evidence="15">The sequence shown here is derived from an EMBL/GenBank/DDBJ whole genome shotgun (WGS) entry which is preliminary data.</text>
</comment>
<dbReference type="InterPro" id="IPR005863">
    <property type="entry name" value="UDP-N-AcMur_synth"/>
</dbReference>
<sequence>MKNMTLTQIAKACNGNLFFDKDYDGREISGVVMDSRLVEKDYIFIATVGERVDGHSFINEVFDKGAIAVICEKAPRNPKGPYILVENSLIALKNIAIWYRMQLDIKVVGITGSVGKTSTKEFISAVLSMKYNVLKTEGNYNNEIGLPLTILKIRDNHHIAVLEMGISDFGEMHRLSEIAKPDICVLTNIGYCHLENLGTRQGILKAKSEIFDFMKEDGKIILNGDDDMLATIKKFKGIIPITFGFGKNNDIYATNIKADGLYGSTCDIHAKNCLIQANIPLPGEHMILNALAATLVGITLDMTYEDISSGIEMVKPLGGRSNIIRQEKRTIIDDCYNANPVSMKAAIDLLTKADTRKVAILGDMFELGKEEKELHEEIGAYVSAKAIDTLICVGKLASYLYDEASKSFQGTLLYYENREELIKELPSITKEGDTILVKASHGMGLENVVKALLI</sequence>
<dbReference type="Gene3D" id="3.90.190.20">
    <property type="entry name" value="Mur ligase, C-terminal domain"/>
    <property type="match status" value="1"/>
</dbReference>
<dbReference type="GO" id="GO:0071555">
    <property type="term" value="P:cell wall organization"/>
    <property type="evidence" value="ECO:0007669"/>
    <property type="project" value="UniProtKB-KW"/>
</dbReference>
<dbReference type="GO" id="GO:0008360">
    <property type="term" value="P:regulation of cell shape"/>
    <property type="evidence" value="ECO:0007669"/>
    <property type="project" value="UniProtKB-KW"/>
</dbReference>
<comment type="catalytic activity">
    <reaction evidence="10 11">
        <text>D-alanyl-D-alanine + UDP-N-acetyl-alpha-D-muramoyl-L-alanyl-gamma-D-glutamyl-meso-2,6-diaminopimelate + ATP = UDP-N-acetyl-alpha-D-muramoyl-L-alanyl-gamma-D-glutamyl-meso-2,6-diaminopimeloyl-D-alanyl-D-alanine + ADP + phosphate + H(+)</text>
        <dbReference type="Rhea" id="RHEA:28374"/>
        <dbReference type="ChEBI" id="CHEBI:15378"/>
        <dbReference type="ChEBI" id="CHEBI:30616"/>
        <dbReference type="ChEBI" id="CHEBI:43474"/>
        <dbReference type="ChEBI" id="CHEBI:57822"/>
        <dbReference type="ChEBI" id="CHEBI:61386"/>
        <dbReference type="ChEBI" id="CHEBI:83905"/>
        <dbReference type="ChEBI" id="CHEBI:456216"/>
        <dbReference type="EC" id="6.3.2.10"/>
    </reaction>
</comment>
<dbReference type="Pfam" id="PF02875">
    <property type="entry name" value="Mur_ligase_C"/>
    <property type="match status" value="1"/>
</dbReference>